<comment type="caution">
    <text evidence="1">The sequence shown here is derived from an EMBL/GenBank/DDBJ whole genome shotgun (WGS) entry which is preliminary data.</text>
</comment>
<reference evidence="1 2" key="1">
    <citation type="submission" date="2023-12" db="EMBL/GenBank/DDBJ databases">
        <title>A high-quality genome assembly for Dillenia turbinata (Dilleniales).</title>
        <authorList>
            <person name="Chanderbali A."/>
        </authorList>
    </citation>
    <scope>NUCLEOTIDE SEQUENCE [LARGE SCALE GENOMIC DNA]</scope>
    <source>
        <strain evidence="1">LSX21</strain>
        <tissue evidence="1">Leaf</tissue>
    </source>
</reference>
<protein>
    <submittedName>
        <fullName evidence="1">Uncharacterized protein</fullName>
    </submittedName>
</protein>
<evidence type="ECO:0000313" key="1">
    <source>
        <dbReference type="EMBL" id="KAK6928757.1"/>
    </source>
</evidence>
<organism evidence="1 2">
    <name type="scientific">Dillenia turbinata</name>
    <dbReference type="NCBI Taxonomy" id="194707"/>
    <lineage>
        <taxon>Eukaryota</taxon>
        <taxon>Viridiplantae</taxon>
        <taxon>Streptophyta</taxon>
        <taxon>Embryophyta</taxon>
        <taxon>Tracheophyta</taxon>
        <taxon>Spermatophyta</taxon>
        <taxon>Magnoliopsida</taxon>
        <taxon>eudicotyledons</taxon>
        <taxon>Gunneridae</taxon>
        <taxon>Pentapetalae</taxon>
        <taxon>Dilleniales</taxon>
        <taxon>Dilleniaceae</taxon>
        <taxon>Dillenia</taxon>
    </lineage>
</organism>
<name>A0AAN8Z8J3_9MAGN</name>
<sequence length="157" mass="17684">MAALSLCHSCPGKNIKSLQNLRNKSRTRTLISLACQSQEEVDPPNANAKNAKIESKQLLSSMLVSVEKLGKGLKDNLSPKQKGDWKDLMLMSLSFGVYVYISQKLVCAYCAWMSMLKQPCFPLVAFRNALQIKEHLSTLQIFNIQCVKFQQGTDNWK</sequence>
<dbReference type="EMBL" id="JBAMMX010000013">
    <property type="protein sequence ID" value="KAK6928757.1"/>
    <property type="molecule type" value="Genomic_DNA"/>
</dbReference>
<accession>A0AAN8Z8J3</accession>
<dbReference type="AlphaFoldDB" id="A0AAN8Z8J3"/>
<dbReference type="Proteomes" id="UP001370490">
    <property type="component" value="Unassembled WGS sequence"/>
</dbReference>
<evidence type="ECO:0000313" key="2">
    <source>
        <dbReference type="Proteomes" id="UP001370490"/>
    </source>
</evidence>
<proteinExistence type="predicted"/>
<gene>
    <name evidence="1" type="ORF">RJ641_004962</name>
</gene>
<keyword evidence="2" id="KW-1185">Reference proteome</keyword>